<protein>
    <submittedName>
        <fullName evidence="2">Uncharacterized protein</fullName>
    </submittedName>
</protein>
<dbReference type="Proteomes" id="UP000693970">
    <property type="component" value="Unassembled WGS sequence"/>
</dbReference>
<feature type="compositionally biased region" description="Low complexity" evidence="1">
    <location>
        <begin position="164"/>
        <end position="182"/>
    </location>
</feature>
<reference evidence="2" key="2">
    <citation type="submission" date="2021-04" db="EMBL/GenBank/DDBJ databases">
        <authorList>
            <person name="Podell S."/>
        </authorList>
    </citation>
    <scope>NUCLEOTIDE SEQUENCE</scope>
    <source>
        <strain evidence="2">Hildebrandi</strain>
    </source>
</reference>
<feature type="region of interest" description="Disordered" evidence="1">
    <location>
        <begin position="146"/>
        <end position="233"/>
    </location>
</feature>
<gene>
    <name evidence="2" type="ORF">IV203_029137</name>
</gene>
<organism evidence="2 3">
    <name type="scientific">Nitzschia inconspicua</name>
    <dbReference type="NCBI Taxonomy" id="303405"/>
    <lineage>
        <taxon>Eukaryota</taxon>
        <taxon>Sar</taxon>
        <taxon>Stramenopiles</taxon>
        <taxon>Ochrophyta</taxon>
        <taxon>Bacillariophyta</taxon>
        <taxon>Bacillariophyceae</taxon>
        <taxon>Bacillariophycidae</taxon>
        <taxon>Bacillariales</taxon>
        <taxon>Bacillariaceae</taxon>
        <taxon>Nitzschia</taxon>
    </lineage>
</organism>
<evidence type="ECO:0000313" key="2">
    <source>
        <dbReference type="EMBL" id="KAG7366467.1"/>
    </source>
</evidence>
<keyword evidence="3" id="KW-1185">Reference proteome</keyword>
<dbReference type="EMBL" id="JAGRRH010000007">
    <property type="protein sequence ID" value="KAG7366467.1"/>
    <property type="molecule type" value="Genomic_DNA"/>
</dbReference>
<comment type="caution">
    <text evidence="2">The sequence shown here is derived from an EMBL/GenBank/DDBJ whole genome shotgun (WGS) entry which is preliminary data.</text>
</comment>
<feature type="compositionally biased region" description="Acidic residues" evidence="1">
    <location>
        <begin position="185"/>
        <end position="227"/>
    </location>
</feature>
<name>A0A9K3LQV3_9STRA</name>
<sequence>MRCPRFRNSDPVSNSSTAVRTVEASATKHGLVVNCVFGDDTFRDCVPAANRAQVLHQALVTSFDYGLFVTSKVKGGEGTLVQVVVFEIPVSVRITHGWQLATLEEPPSLAQPSTCRFHAADPEVQGKQCVADETWSAIEVHQGKRLLESREQEDPEVDERRKLSANANSQKKSPSKSPGPSQDAEFQDEEEKPGEDELEEEHQEDEREGDETDEQDIGPEEIEEQYYDDVYFP</sequence>
<accession>A0A9K3LQV3</accession>
<evidence type="ECO:0000256" key="1">
    <source>
        <dbReference type="SAM" id="MobiDB-lite"/>
    </source>
</evidence>
<feature type="compositionally biased region" description="Basic and acidic residues" evidence="1">
    <location>
        <begin position="146"/>
        <end position="162"/>
    </location>
</feature>
<reference evidence="2" key="1">
    <citation type="journal article" date="2021" name="Sci. Rep.">
        <title>Diploid genomic architecture of Nitzschia inconspicua, an elite biomass production diatom.</title>
        <authorList>
            <person name="Oliver A."/>
            <person name="Podell S."/>
            <person name="Pinowska A."/>
            <person name="Traller J.C."/>
            <person name="Smith S.R."/>
            <person name="McClure R."/>
            <person name="Beliaev A."/>
            <person name="Bohutskyi P."/>
            <person name="Hill E.A."/>
            <person name="Rabines A."/>
            <person name="Zheng H."/>
            <person name="Allen L.Z."/>
            <person name="Kuo A."/>
            <person name="Grigoriev I.V."/>
            <person name="Allen A.E."/>
            <person name="Hazlebeck D."/>
            <person name="Allen E.E."/>
        </authorList>
    </citation>
    <scope>NUCLEOTIDE SEQUENCE</scope>
    <source>
        <strain evidence="2">Hildebrandi</strain>
    </source>
</reference>
<evidence type="ECO:0000313" key="3">
    <source>
        <dbReference type="Proteomes" id="UP000693970"/>
    </source>
</evidence>
<dbReference type="OrthoDB" id="10866at2759"/>
<dbReference type="AlphaFoldDB" id="A0A9K3LQV3"/>
<proteinExistence type="predicted"/>